<dbReference type="OrthoDB" id="3873048at2"/>
<accession>A0A540WAY9</accession>
<dbReference type="EMBL" id="VIGB01000003">
    <property type="protein sequence ID" value="TQF05574.1"/>
    <property type="molecule type" value="Genomic_DNA"/>
</dbReference>
<evidence type="ECO:0000256" key="1">
    <source>
        <dbReference type="SAM" id="Coils"/>
    </source>
</evidence>
<dbReference type="Proteomes" id="UP000319103">
    <property type="component" value="Unassembled WGS sequence"/>
</dbReference>
<protein>
    <recommendedName>
        <fullName evidence="5">DUF1640 domain-containing protein</fullName>
    </recommendedName>
</protein>
<keyword evidence="2" id="KW-1133">Transmembrane helix</keyword>
<dbReference type="RefSeq" id="WP_141636049.1">
    <property type="nucleotide sequence ID" value="NZ_VIGB01000003.1"/>
</dbReference>
<organism evidence="3 4">
    <name type="scientific">Kitasatospora acidiphila</name>
    <dbReference type="NCBI Taxonomy" id="2567942"/>
    <lineage>
        <taxon>Bacteria</taxon>
        <taxon>Bacillati</taxon>
        <taxon>Actinomycetota</taxon>
        <taxon>Actinomycetes</taxon>
        <taxon>Kitasatosporales</taxon>
        <taxon>Streptomycetaceae</taxon>
        <taxon>Kitasatospora</taxon>
    </lineage>
</organism>
<sequence>MTAPTSEPTLWELQRALSQIRQDQRDGMVQLRDDLRADIALLTNRLEQVVTKDVYQADQRATAQRIEVLERDLRAEIQDREDDQAKAAAARRWLVGAFIAPIAVTVMQIWLMSKGTSP</sequence>
<keyword evidence="1" id="KW-0175">Coiled coil</keyword>
<reference evidence="3 4" key="1">
    <citation type="submission" date="2019-06" db="EMBL/GenBank/DDBJ databases">
        <title>Description of Kitasatospora acidophila sp. nov. isolated from pine grove soil, and reclassification of Streptomyces novaecaesareae to Kitasatospora novaeceasareae comb. nov.</title>
        <authorList>
            <person name="Kim M.J."/>
        </authorList>
    </citation>
    <scope>NUCLEOTIDE SEQUENCE [LARGE SCALE GENOMIC DNA]</scope>
    <source>
        <strain evidence="3 4">MMS16-CNU292</strain>
    </source>
</reference>
<evidence type="ECO:0000313" key="4">
    <source>
        <dbReference type="Proteomes" id="UP000319103"/>
    </source>
</evidence>
<evidence type="ECO:0000313" key="3">
    <source>
        <dbReference type="EMBL" id="TQF05574.1"/>
    </source>
</evidence>
<feature type="coiled-coil region" evidence="1">
    <location>
        <begin position="32"/>
        <end position="86"/>
    </location>
</feature>
<keyword evidence="2" id="KW-0812">Transmembrane</keyword>
<proteinExistence type="predicted"/>
<feature type="transmembrane region" description="Helical" evidence="2">
    <location>
        <begin position="93"/>
        <end position="112"/>
    </location>
</feature>
<name>A0A540WAY9_9ACTN</name>
<gene>
    <name evidence="3" type="ORF">E6W39_29260</name>
</gene>
<keyword evidence="2" id="KW-0472">Membrane</keyword>
<evidence type="ECO:0008006" key="5">
    <source>
        <dbReference type="Google" id="ProtNLM"/>
    </source>
</evidence>
<comment type="caution">
    <text evidence="3">The sequence shown here is derived from an EMBL/GenBank/DDBJ whole genome shotgun (WGS) entry which is preliminary data.</text>
</comment>
<keyword evidence="4" id="KW-1185">Reference proteome</keyword>
<dbReference type="AlphaFoldDB" id="A0A540WAY9"/>
<evidence type="ECO:0000256" key="2">
    <source>
        <dbReference type="SAM" id="Phobius"/>
    </source>
</evidence>